<evidence type="ECO:0000256" key="1">
    <source>
        <dbReference type="SAM" id="Phobius"/>
    </source>
</evidence>
<reference evidence="3 4" key="1">
    <citation type="submission" date="2021-03" db="EMBL/GenBank/DDBJ databases">
        <title>Whole genome shotgun sequence of Actinoplanes toevensis NBRC 105298.</title>
        <authorList>
            <person name="Komaki H."/>
            <person name="Tamura T."/>
        </authorList>
    </citation>
    <scope>NUCLEOTIDE SEQUENCE [LARGE SCALE GENOMIC DNA]</scope>
    <source>
        <strain evidence="3 4">NBRC 105298</strain>
    </source>
</reference>
<feature type="transmembrane region" description="Helical" evidence="1">
    <location>
        <begin position="30"/>
        <end position="48"/>
    </location>
</feature>
<gene>
    <name evidence="3" type="ORF">Ato02nite_076360</name>
</gene>
<keyword evidence="3" id="KW-0255">Endonuclease</keyword>
<name>A0A919W9A1_9ACTN</name>
<protein>
    <submittedName>
        <fullName evidence="3">Endonuclease</fullName>
    </submittedName>
</protein>
<dbReference type="EMBL" id="BOQN01000100">
    <property type="protein sequence ID" value="GIM95843.1"/>
    <property type="molecule type" value="Genomic_DNA"/>
</dbReference>
<organism evidence="3 4">
    <name type="scientific">Paractinoplanes toevensis</name>
    <dbReference type="NCBI Taxonomy" id="571911"/>
    <lineage>
        <taxon>Bacteria</taxon>
        <taxon>Bacillati</taxon>
        <taxon>Actinomycetota</taxon>
        <taxon>Actinomycetes</taxon>
        <taxon>Micromonosporales</taxon>
        <taxon>Micromonosporaceae</taxon>
        <taxon>Paractinoplanes</taxon>
    </lineage>
</organism>
<dbReference type="SUPFAM" id="SSF56219">
    <property type="entry name" value="DNase I-like"/>
    <property type="match status" value="1"/>
</dbReference>
<comment type="caution">
    <text evidence="3">The sequence shown here is derived from an EMBL/GenBank/DDBJ whole genome shotgun (WGS) entry which is preliminary data.</text>
</comment>
<proteinExistence type="predicted"/>
<keyword evidence="3" id="KW-0378">Hydrolase</keyword>
<keyword evidence="1" id="KW-0812">Transmembrane</keyword>
<sequence>MLWILVIPAAVWAVARLSGSERGPLVPFMAFTPYVAGWSLLPAVLAVAGRRWTTAVAAAIVMLVFAALVLPRARTGDQGPSAGVALHVMTSNMLAGGADPATIVQLVRDNDVAVLAVQEFTPAARQALTGAGLDQLLPYASLADTVGVAGSGLYSRFPVTGAGWKQNGGGFRQAYATIQPPGAGPLVIESAHPVAPSSAERIRAWRADLAAEPEADPNGPPRILLGDFNSTLDHRSLRDLIATGYRDAADATGKGLVTTWPYYGPHIPRVTIDHVLVDRRIGVRETSAHRIPRSDHRALIATLTVPAA</sequence>
<feature type="transmembrane region" description="Helical" evidence="1">
    <location>
        <begin position="55"/>
        <end position="73"/>
    </location>
</feature>
<dbReference type="GO" id="GO:0004519">
    <property type="term" value="F:endonuclease activity"/>
    <property type="evidence" value="ECO:0007669"/>
    <property type="project" value="UniProtKB-KW"/>
</dbReference>
<accession>A0A919W9A1</accession>
<keyword evidence="1" id="KW-0472">Membrane</keyword>
<keyword evidence="4" id="KW-1185">Reference proteome</keyword>
<dbReference type="Proteomes" id="UP000677082">
    <property type="component" value="Unassembled WGS sequence"/>
</dbReference>
<dbReference type="RefSeq" id="WP_213011565.1">
    <property type="nucleotide sequence ID" value="NZ_BOQN01000100.1"/>
</dbReference>
<evidence type="ECO:0000259" key="2">
    <source>
        <dbReference type="Pfam" id="PF03372"/>
    </source>
</evidence>
<keyword evidence="3" id="KW-0540">Nuclease</keyword>
<dbReference type="InterPro" id="IPR036691">
    <property type="entry name" value="Endo/exonu/phosph_ase_sf"/>
</dbReference>
<dbReference type="Gene3D" id="3.60.10.10">
    <property type="entry name" value="Endonuclease/exonuclease/phosphatase"/>
    <property type="match status" value="1"/>
</dbReference>
<keyword evidence="1" id="KW-1133">Transmembrane helix</keyword>
<dbReference type="InterPro" id="IPR005135">
    <property type="entry name" value="Endo/exonuclease/phosphatase"/>
</dbReference>
<feature type="domain" description="Endonuclease/exonuclease/phosphatase" evidence="2">
    <location>
        <begin position="89"/>
        <end position="296"/>
    </location>
</feature>
<evidence type="ECO:0000313" key="3">
    <source>
        <dbReference type="EMBL" id="GIM95843.1"/>
    </source>
</evidence>
<evidence type="ECO:0000313" key="4">
    <source>
        <dbReference type="Proteomes" id="UP000677082"/>
    </source>
</evidence>
<dbReference type="Pfam" id="PF03372">
    <property type="entry name" value="Exo_endo_phos"/>
    <property type="match status" value="1"/>
</dbReference>
<dbReference type="AlphaFoldDB" id="A0A919W9A1"/>